<protein>
    <recommendedName>
        <fullName evidence="3">Fimbrial protein</fullName>
    </recommendedName>
</protein>
<organism evidence="1 2">
    <name type="scientific">Citrobacter amalonaticus</name>
    <dbReference type="NCBI Taxonomy" id="35703"/>
    <lineage>
        <taxon>Bacteria</taxon>
        <taxon>Pseudomonadati</taxon>
        <taxon>Pseudomonadota</taxon>
        <taxon>Gammaproteobacteria</taxon>
        <taxon>Enterobacterales</taxon>
        <taxon>Enterobacteriaceae</taxon>
        <taxon>Citrobacter</taxon>
    </lineage>
</organism>
<gene>
    <name evidence="1" type="ORF">C3430_23565</name>
</gene>
<dbReference type="AlphaFoldDB" id="A0A2S4RRJ8"/>
<dbReference type="OrthoDB" id="7030985at2"/>
<sequence length="178" mass="19395">MNGKISRLVLILIVGLMTRNSLANDCQLIVSPTDIQLGNPIYSATRDDLFTTQELTVIARCPANRPISILFDGLSDGVDFRFGHAGKMQLTLKSAKYNRVGTEVLIGSPHSGEQRLAIGTPAILTPGTQVTSLAQNGQSVDEHLLTLELSLGFPALETYSKIRDRTEMSAQIRMKAQQ</sequence>
<comment type="caution">
    <text evidence="1">The sequence shown here is derived from an EMBL/GenBank/DDBJ whole genome shotgun (WGS) entry which is preliminary data.</text>
</comment>
<reference evidence="1 2" key="1">
    <citation type="submission" date="2018-01" db="EMBL/GenBank/DDBJ databases">
        <title>Complete genome sequences of 14 Citrobacter spp. isolated from plant in Canada.</title>
        <authorList>
            <person name="Bhandare S.G."/>
            <person name="Colavecchio A."/>
            <person name="Jeukens J."/>
            <person name="Emond-Rheault J.-G."/>
            <person name="Freschi L."/>
            <person name="Hamel J."/>
            <person name="Kukavica-Ibrulj I."/>
            <person name="Levesque R."/>
            <person name="Goodridge L."/>
        </authorList>
    </citation>
    <scope>NUCLEOTIDE SEQUENCE [LARGE SCALE GENOMIC DNA]</scope>
    <source>
        <strain evidence="1 2">S1285</strain>
    </source>
</reference>
<dbReference type="EMBL" id="PQLX01000012">
    <property type="protein sequence ID" value="POU61311.1"/>
    <property type="molecule type" value="Genomic_DNA"/>
</dbReference>
<dbReference type="RefSeq" id="WP_103776802.1">
    <property type="nucleotide sequence ID" value="NZ_PQLX01000012.1"/>
</dbReference>
<evidence type="ECO:0000313" key="1">
    <source>
        <dbReference type="EMBL" id="POU61311.1"/>
    </source>
</evidence>
<accession>A0A2S4RRJ8</accession>
<proteinExistence type="predicted"/>
<name>A0A2S4RRJ8_CITAM</name>
<evidence type="ECO:0000313" key="2">
    <source>
        <dbReference type="Proteomes" id="UP000237003"/>
    </source>
</evidence>
<dbReference type="Proteomes" id="UP000237003">
    <property type="component" value="Unassembled WGS sequence"/>
</dbReference>
<evidence type="ECO:0008006" key="3">
    <source>
        <dbReference type="Google" id="ProtNLM"/>
    </source>
</evidence>